<organism evidence="12 13">
    <name type="scientific">Hypsibius exemplaris</name>
    <name type="common">Freshwater tardigrade</name>
    <dbReference type="NCBI Taxonomy" id="2072580"/>
    <lineage>
        <taxon>Eukaryota</taxon>
        <taxon>Metazoa</taxon>
        <taxon>Ecdysozoa</taxon>
        <taxon>Tardigrada</taxon>
        <taxon>Eutardigrada</taxon>
        <taxon>Parachela</taxon>
        <taxon>Hypsibioidea</taxon>
        <taxon>Hypsibiidae</taxon>
        <taxon>Hypsibius</taxon>
    </lineage>
</organism>
<dbReference type="Pfam" id="PF01431">
    <property type="entry name" value="Peptidase_M13"/>
    <property type="match status" value="1"/>
</dbReference>
<keyword evidence="13" id="KW-1185">Reference proteome</keyword>
<evidence type="ECO:0000256" key="6">
    <source>
        <dbReference type="ARBA" id="ARBA00022833"/>
    </source>
</evidence>
<feature type="compositionally biased region" description="Low complexity" evidence="8">
    <location>
        <begin position="192"/>
        <end position="210"/>
    </location>
</feature>
<keyword evidence="6" id="KW-0862">Zinc</keyword>
<keyword evidence="9" id="KW-0812">Transmembrane</keyword>
<dbReference type="Proteomes" id="UP000192578">
    <property type="component" value="Unassembled WGS sequence"/>
</dbReference>
<dbReference type="OrthoDB" id="6475849at2759"/>
<evidence type="ECO:0000256" key="4">
    <source>
        <dbReference type="ARBA" id="ARBA00022723"/>
    </source>
</evidence>
<reference evidence="13" key="1">
    <citation type="submission" date="2017-01" db="EMBL/GenBank/DDBJ databases">
        <title>Comparative genomics of anhydrobiosis in the tardigrade Hypsibius dujardini.</title>
        <authorList>
            <person name="Yoshida Y."/>
            <person name="Koutsovoulos G."/>
            <person name="Laetsch D."/>
            <person name="Stevens L."/>
            <person name="Kumar S."/>
            <person name="Horikawa D."/>
            <person name="Ishino K."/>
            <person name="Komine S."/>
            <person name="Tomita M."/>
            <person name="Blaxter M."/>
            <person name="Arakawa K."/>
        </authorList>
    </citation>
    <scope>NUCLEOTIDE SEQUENCE [LARGE SCALE GENOMIC DNA]</scope>
    <source>
        <strain evidence="13">Z151</strain>
    </source>
</reference>
<gene>
    <name evidence="12" type="ORF">BV898_10937</name>
</gene>
<protein>
    <submittedName>
        <fullName evidence="12">Membrane metallo-endopeptidase-like 1</fullName>
    </submittedName>
</protein>
<sequence>MVLMAGLCVKSLHLKFPDSSEVARQGHNSRQASSENGGNDEERTPLSQQELLEVTEDEMTCTTNLKTPSASTLVTMDEPPGTVSTAGAGGGGGGGGGGGIYFASCSSSKPHHHKLGSYLKRHRTFLVSVALCLLAWIVFAVVTLYTVAELRIQCRENVNSGLLLDSVRSSTTTTTDYHPGRAESSGGNLDNSTTRSVSTSGGASSSSPSGLAPPEGVCTTFECVTTAARLIGAMDFSVDPCHDFFNYACANWNKEHIIPDDRTSISTFEVMADKVQIQLRRLLEEPDNNVTSEAMKKAKLMFSSCMNVSEIEQVGHGPLNAVVARYGNWPVASSAPEARSKWVEVKNMSVEELIATIHRDLNIVIVVDQWVGPDDKDSKKHILQIDQPDFALPSRDHYISPQWSKDLDAYLQYMIDVAKIFGHVNNKTVRKEMKAALQVEIDLANFSAPEAERQATRSALYNKLTLQQLQDQIPEFNWTLYFKTLLGYELDMSVEIVAYGLPYLKSACVAIKKIPKRALWNYAVWRVVMEFVPHMSSAYLGARADFHKVLMGVSQQRARWQQCIDFVNDKMGMATGAMFIRDHFKPESKDKALEMIHMIRKAFVELVNEQTWMEKETSEKAKEKATFMNEKIGYPNFLVNDTALNAEFDTLVVNEDVFMINVARLYAFQTKRNLARLNEPVDPERWTTSGPAIVNAFYNPNKNDIVFPAGILQPPFYSASYPHSMNFGGIGVVVGHEISHGFDMKGRQFDRHGNLKEWWNNATAQAFYKKADCFSTQYSEYIVDEVGLHIDGALTLGENIADNGGLKQAYRVLGPLSNMPEFSKAFNCPAGSRYNPPPAKQCSLW</sequence>
<dbReference type="PANTHER" id="PTHR11733:SF241">
    <property type="entry name" value="GH26575P-RELATED"/>
    <property type="match status" value="1"/>
</dbReference>
<keyword evidence="5" id="KW-0378">Hydrolase</keyword>
<dbReference type="PROSITE" id="PS51885">
    <property type="entry name" value="NEPRILYSIN"/>
    <property type="match status" value="1"/>
</dbReference>
<evidence type="ECO:0000313" key="12">
    <source>
        <dbReference type="EMBL" id="OQV14906.1"/>
    </source>
</evidence>
<dbReference type="InterPro" id="IPR024079">
    <property type="entry name" value="MetalloPept_cat_dom_sf"/>
</dbReference>
<dbReference type="GO" id="GO:0004222">
    <property type="term" value="F:metalloendopeptidase activity"/>
    <property type="evidence" value="ECO:0007669"/>
    <property type="project" value="InterPro"/>
</dbReference>
<proteinExistence type="inferred from homology"/>
<evidence type="ECO:0000256" key="2">
    <source>
        <dbReference type="ARBA" id="ARBA00007357"/>
    </source>
</evidence>
<dbReference type="EMBL" id="MTYJ01000097">
    <property type="protein sequence ID" value="OQV14906.1"/>
    <property type="molecule type" value="Genomic_DNA"/>
</dbReference>
<evidence type="ECO:0000256" key="5">
    <source>
        <dbReference type="ARBA" id="ARBA00022801"/>
    </source>
</evidence>
<evidence type="ECO:0000256" key="1">
    <source>
        <dbReference type="ARBA" id="ARBA00001947"/>
    </source>
</evidence>
<comment type="similarity">
    <text evidence="2">Belongs to the peptidase M13 family.</text>
</comment>
<dbReference type="AlphaFoldDB" id="A0A1W0WI88"/>
<keyword evidence="4" id="KW-0479">Metal-binding</keyword>
<dbReference type="InterPro" id="IPR000718">
    <property type="entry name" value="Peptidase_M13"/>
</dbReference>
<feature type="transmembrane region" description="Helical" evidence="9">
    <location>
        <begin position="124"/>
        <end position="148"/>
    </location>
</feature>
<dbReference type="GO" id="GO:0046872">
    <property type="term" value="F:metal ion binding"/>
    <property type="evidence" value="ECO:0007669"/>
    <property type="project" value="UniProtKB-KW"/>
</dbReference>
<name>A0A1W0WI88_HYPEX</name>
<feature type="region of interest" description="Disordered" evidence="8">
    <location>
        <begin position="71"/>
        <end position="90"/>
    </location>
</feature>
<evidence type="ECO:0000256" key="9">
    <source>
        <dbReference type="SAM" id="Phobius"/>
    </source>
</evidence>
<dbReference type="Gene3D" id="1.10.1380.10">
    <property type="entry name" value="Neutral endopeptidase , domain2"/>
    <property type="match status" value="1"/>
</dbReference>
<dbReference type="InterPro" id="IPR018497">
    <property type="entry name" value="Peptidase_M13_C"/>
</dbReference>
<evidence type="ECO:0000259" key="11">
    <source>
        <dbReference type="Pfam" id="PF05649"/>
    </source>
</evidence>
<keyword evidence="7" id="KW-0482">Metalloprotease</keyword>
<feature type="domain" description="Peptidase M13 N-terminal" evidence="11">
    <location>
        <begin position="240"/>
        <end position="635"/>
    </location>
</feature>
<feature type="compositionally biased region" description="Polar residues" evidence="8">
    <location>
        <begin position="26"/>
        <end position="37"/>
    </location>
</feature>
<dbReference type="GO" id="GO:0005886">
    <property type="term" value="C:plasma membrane"/>
    <property type="evidence" value="ECO:0007669"/>
    <property type="project" value="TreeGrafter"/>
</dbReference>
<comment type="cofactor">
    <cofactor evidence="1">
        <name>Zn(2+)</name>
        <dbReference type="ChEBI" id="CHEBI:29105"/>
    </cofactor>
</comment>
<keyword evidence="3" id="KW-0645">Protease</keyword>
<keyword evidence="9" id="KW-0472">Membrane</keyword>
<dbReference type="InterPro" id="IPR008753">
    <property type="entry name" value="Peptidase_M13_N"/>
</dbReference>
<evidence type="ECO:0000259" key="10">
    <source>
        <dbReference type="Pfam" id="PF01431"/>
    </source>
</evidence>
<dbReference type="Gene3D" id="3.40.390.10">
    <property type="entry name" value="Collagenase (Catalytic Domain)"/>
    <property type="match status" value="2"/>
</dbReference>
<feature type="domain" description="Peptidase M13 C-terminal" evidence="10">
    <location>
        <begin position="695"/>
        <end position="812"/>
    </location>
</feature>
<dbReference type="InterPro" id="IPR042089">
    <property type="entry name" value="Peptidase_M13_dom_2"/>
</dbReference>
<keyword evidence="9" id="KW-1133">Transmembrane helix</keyword>
<feature type="region of interest" description="Disordered" evidence="8">
    <location>
        <begin position="19"/>
        <end position="45"/>
    </location>
</feature>
<dbReference type="PRINTS" id="PR00786">
    <property type="entry name" value="NEPRILYSIN"/>
</dbReference>
<feature type="region of interest" description="Disordered" evidence="8">
    <location>
        <begin position="171"/>
        <end position="214"/>
    </location>
</feature>
<evidence type="ECO:0000313" key="13">
    <source>
        <dbReference type="Proteomes" id="UP000192578"/>
    </source>
</evidence>
<comment type="caution">
    <text evidence="12">The sequence shown here is derived from an EMBL/GenBank/DDBJ whole genome shotgun (WGS) entry which is preliminary data.</text>
</comment>
<dbReference type="SUPFAM" id="SSF55486">
    <property type="entry name" value="Metalloproteases ('zincins'), catalytic domain"/>
    <property type="match status" value="1"/>
</dbReference>
<evidence type="ECO:0000256" key="7">
    <source>
        <dbReference type="ARBA" id="ARBA00023049"/>
    </source>
</evidence>
<dbReference type="PANTHER" id="PTHR11733">
    <property type="entry name" value="ZINC METALLOPROTEASE FAMILY M13 NEPRILYSIN-RELATED"/>
    <property type="match status" value="1"/>
</dbReference>
<dbReference type="CDD" id="cd08662">
    <property type="entry name" value="M13"/>
    <property type="match status" value="1"/>
</dbReference>
<accession>A0A1W0WI88</accession>
<evidence type="ECO:0000256" key="8">
    <source>
        <dbReference type="SAM" id="MobiDB-lite"/>
    </source>
</evidence>
<evidence type="ECO:0000256" key="3">
    <source>
        <dbReference type="ARBA" id="ARBA00022670"/>
    </source>
</evidence>
<dbReference type="GO" id="GO:0016485">
    <property type="term" value="P:protein processing"/>
    <property type="evidence" value="ECO:0007669"/>
    <property type="project" value="TreeGrafter"/>
</dbReference>
<dbReference type="Pfam" id="PF05649">
    <property type="entry name" value="Peptidase_M13_N"/>
    <property type="match status" value="1"/>
</dbReference>